<evidence type="ECO:0000256" key="2">
    <source>
        <dbReference type="ARBA" id="ARBA00022692"/>
    </source>
</evidence>
<keyword evidence="2 5" id="KW-0812">Transmembrane</keyword>
<dbReference type="InterPro" id="IPR000425">
    <property type="entry name" value="MIP"/>
</dbReference>
<dbReference type="EMBL" id="MN739090">
    <property type="protein sequence ID" value="QHS88001.1"/>
    <property type="molecule type" value="Genomic_DNA"/>
</dbReference>
<comment type="subcellular location">
    <subcellularLocation>
        <location evidence="1">Membrane</location>
        <topology evidence="1">Multi-pass membrane protein</topology>
    </subcellularLocation>
</comment>
<proteinExistence type="predicted"/>
<evidence type="ECO:0000256" key="5">
    <source>
        <dbReference type="SAM" id="Phobius"/>
    </source>
</evidence>
<evidence type="ECO:0000256" key="4">
    <source>
        <dbReference type="ARBA" id="ARBA00023136"/>
    </source>
</evidence>
<dbReference type="Pfam" id="PF00230">
    <property type="entry name" value="MIP"/>
    <property type="match status" value="1"/>
</dbReference>
<dbReference type="InterPro" id="IPR023271">
    <property type="entry name" value="Aquaporin-like"/>
</dbReference>
<protein>
    <recommendedName>
        <fullName evidence="7">Major intrinsic protein</fullName>
    </recommendedName>
</protein>
<dbReference type="PRINTS" id="PR00783">
    <property type="entry name" value="MINTRINSICP"/>
</dbReference>
<evidence type="ECO:0000313" key="6">
    <source>
        <dbReference type="EMBL" id="QHS88001.1"/>
    </source>
</evidence>
<dbReference type="SUPFAM" id="SSF81338">
    <property type="entry name" value="Aquaporin-like"/>
    <property type="match status" value="1"/>
</dbReference>
<accession>A0A6C0B8H6</accession>
<feature type="transmembrane region" description="Helical" evidence="5">
    <location>
        <begin position="21"/>
        <end position="47"/>
    </location>
</feature>
<reference evidence="6" key="1">
    <citation type="journal article" date="2020" name="Nature">
        <title>Giant virus diversity and host interactions through global metagenomics.</title>
        <authorList>
            <person name="Schulz F."/>
            <person name="Roux S."/>
            <person name="Paez-Espino D."/>
            <person name="Jungbluth S."/>
            <person name="Walsh D.A."/>
            <person name="Denef V.J."/>
            <person name="McMahon K.D."/>
            <person name="Konstantinidis K.T."/>
            <person name="Eloe-Fadrosh E.A."/>
            <person name="Kyrpides N.C."/>
            <person name="Woyke T."/>
        </authorList>
    </citation>
    <scope>NUCLEOTIDE SEQUENCE</scope>
    <source>
        <strain evidence="6">GVMAG-M-3300010158-13</strain>
    </source>
</reference>
<dbReference type="Gene3D" id="1.20.1080.10">
    <property type="entry name" value="Glycerol uptake facilitator protein"/>
    <property type="match status" value="1"/>
</dbReference>
<dbReference type="GO" id="GO:0015267">
    <property type="term" value="F:channel activity"/>
    <property type="evidence" value="ECO:0007669"/>
    <property type="project" value="InterPro"/>
</dbReference>
<dbReference type="GO" id="GO:0016020">
    <property type="term" value="C:membrane"/>
    <property type="evidence" value="ECO:0007669"/>
    <property type="project" value="UniProtKB-SubCell"/>
</dbReference>
<keyword evidence="4 5" id="KW-0472">Membrane</keyword>
<evidence type="ECO:0000256" key="1">
    <source>
        <dbReference type="ARBA" id="ARBA00004141"/>
    </source>
</evidence>
<keyword evidence="3 5" id="KW-1133">Transmembrane helix</keyword>
<dbReference type="AlphaFoldDB" id="A0A6C0B8H6"/>
<evidence type="ECO:0000256" key="3">
    <source>
        <dbReference type="ARBA" id="ARBA00022989"/>
    </source>
</evidence>
<name>A0A6C0B8H6_9ZZZZ</name>
<sequence length="98" mass="10831">MKIISYVFIYMYKYLAEFFGTLTFVYIVLATGNPLAIGATLSLVLLFTHNVSKGGINPAVAIVMSSAGQIEPRDLVPYVLAQIFGGLTALELYKRYQM</sequence>
<evidence type="ECO:0008006" key="7">
    <source>
        <dbReference type="Google" id="ProtNLM"/>
    </source>
</evidence>
<organism evidence="6">
    <name type="scientific">viral metagenome</name>
    <dbReference type="NCBI Taxonomy" id="1070528"/>
    <lineage>
        <taxon>unclassified sequences</taxon>
        <taxon>metagenomes</taxon>
        <taxon>organismal metagenomes</taxon>
    </lineage>
</organism>